<accession>A0A1Y2AJ86</accession>
<evidence type="ECO:0000313" key="2">
    <source>
        <dbReference type="Proteomes" id="UP000193920"/>
    </source>
</evidence>
<evidence type="ECO:0008006" key="3">
    <source>
        <dbReference type="Google" id="ProtNLM"/>
    </source>
</evidence>
<dbReference type="EMBL" id="MCOG01000249">
    <property type="protein sequence ID" value="ORY22360.1"/>
    <property type="molecule type" value="Genomic_DNA"/>
</dbReference>
<name>A0A1Y2AJ86_9FUNG</name>
<organism evidence="1 2">
    <name type="scientific">Neocallimastix californiae</name>
    <dbReference type="NCBI Taxonomy" id="1754190"/>
    <lineage>
        <taxon>Eukaryota</taxon>
        <taxon>Fungi</taxon>
        <taxon>Fungi incertae sedis</taxon>
        <taxon>Chytridiomycota</taxon>
        <taxon>Chytridiomycota incertae sedis</taxon>
        <taxon>Neocallimastigomycetes</taxon>
        <taxon>Neocallimastigales</taxon>
        <taxon>Neocallimastigaceae</taxon>
        <taxon>Neocallimastix</taxon>
    </lineage>
</organism>
<dbReference type="Proteomes" id="UP000193920">
    <property type="component" value="Unassembled WGS sequence"/>
</dbReference>
<gene>
    <name evidence="1" type="ORF">LY90DRAFT_707161</name>
</gene>
<dbReference type="InterPro" id="IPR029063">
    <property type="entry name" value="SAM-dependent_MTases_sf"/>
</dbReference>
<dbReference type="SUPFAM" id="SSF53335">
    <property type="entry name" value="S-adenosyl-L-methionine-dependent methyltransferases"/>
    <property type="match status" value="1"/>
</dbReference>
<protein>
    <recommendedName>
        <fullName evidence="3">Methyltransferase domain-containing protein</fullName>
    </recommendedName>
</protein>
<dbReference type="OrthoDB" id="10255037at2759"/>
<dbReference type="AlphaFoldDB" id="A0A1Y2AJ86"/>
<proteinExistence type="predicted"/>
<sequence>MDKLSKLQIQKLGVHASDLDLASVPDIKLPDPAPDGRIRVLSNKGYATVDLMETSQEFVDFASTCPLPVLDIGTSYGETVVTALKKGSIVIANDIEQGSLDYIVKRKDITDEDRKRLYLKKGYVPNDMDFEPNSLGAIHASRVMHFFTPEEVKTFFVKAKEWLVYDGVLFIITSSPYHWFTPEGFAKEYERQFKEGVEFPGIITDFSYISGNLKTGGYNNSMDPKLIYREAVKNDFLIKKLGYAKGRNDYDYTFAVLVNRKEN</sequence>
<evidence type="ECO:0000313" key="1">
    <source>
        <dbReference type="EMBL" id="ORY22360.1"/>
    </source>
</evidence>
<keyword evidence="2" id="KW-1185">Reference proteome</keyword>
<dbReference type="Gene3D" id="3.40.50.150">
    <property type="entry name" value="Vaccinia Virus protein VP39"/>
    <property type="match status" value="1"/>
</dbReference>
<reference evidence="1 2" key="1">
    <citation type="submission" date="2016-08" db="EMBL/GenBank/DDBJ databases">
        <title>A Parts List for Fungal Cellulosomes Revealed by Comparative Genomics.</title>
        <authorList>
            <consortium name="DOE Joint Genome Institute"/>
            <person name="Haitjema C.H."/>
            <person name="Gilmore S.P."/>
            <person name="Henske J.K."/>
            <person name="Solomon K.V."/>
            <person name="De Groot R."/>
            <person name="Kuo A."/>
            <person name="Mondo S.J."/>
            <person name="Salamov A.A."/>
            <person name="Labutti K."/>
            <person name="Zhao Z."/>
            <person name="Chiniquy J."/>
            <person name="Barry K."/>
            <person name="Brewer H.M."/>
            <person name="Purvine S.O."/>
            <person name="Wright A.T."/>
            <person name="Boxma B."/>
            <person name="Van Alen T."/>
            <person name="Hackstein J.H."/>
            <person name="Baker S.E."/>
            <person name="Grigoriev I.V."/>
            <person name="O'Malley M.A."/>
        </authorList>
    </citation>
    <scope>NUCLEOTIDE SEQUENCE [LARGE SCALE GENOMIC DNA]</scope>
    <source>
        <strain evidence="1 2">G1</strain>
    </source>
</reference>
<comment type="caution">
    <text evidence="1">The sequence shown here is derived from an EMBL/GenBank/DDBJ whole genome shotgun (WGS) entry which is preliminary data.</text>
</comment>